<evidence type="ECO:0000313" key="10">
    <source>
        <dbReference type="Proteomes" id="UP000228859"/>
    </source>
</evidence>
<dbReference type="GO" id="GO:0016020">
    <property type="term" value="C:membrane"/>
    <property type="evidence" value="ECO:0007669"/>
    <property type="project" value="UniProtKB-SubCell"/>
</dbReference>
<feature type="signal peptide" evidence="7">
    <location>
        <begin position="1"/>
        <end position="19"/>
    </location>
</feature>
<dbReference type="InterPro" id="IPR006685">
    <property type="entry name" value="MscS_channel_2nd"/>
</dbReference>
<feature type="coiled-coil region" evidence="5">
    <location>
        <begin position="41"/>
        <end position="122"/>
    </location>
</feature>
<gene>
    <name evidence="9" type="ORF">CFH83_05915</name>
</gene>
<evidence type="ECO:0000256" key="4">
    <source>
        <dbReference type="ARBA" id="ARBA00023136"/>
    </source>
</evidence>
<dbReference type="GO" id="GO:0008381">
    <property type="term" value="F:mechanosensitive monoatomic ion channel activity"/>
    <property type="evidence" value="ECO:0007669"/>
    <property type="project" value="UniProtKB-ARBA"/>
</dbReference>
<evidence type="ECO:0000256" key="3">
    <source>
        <dbReference type="ARBA" id="ARBA00022989"/>
    </source>
</evidence>
<feature type="chain" id="PRO_5013857793" description="Mechanosensitive ion channel MscS domain-containing protein" evidence="7">
    <location>
        <begin position="20"/>
        <end position="539"/>
    </location>
</feature>
<evidence type="ECO:0000256" key="6">
    <source>
        <dbReference type="SAM" id="Phobius"/>
    </source>
</evidence>
<feature type="transmembrane region" description="Helical" evidence="6">
    <location>
        <begin position="327"/>
        <end position="346"/>
    </location>
</feature>
<name>A0A2D3WAV4_9BACT</name>
<dbReference type="InterPro" id="IPR023408">
    <property type="entry name" value="MscS_beta-dom_sf"/>
</dbReference>
<feature type="transmembrane region" description="Helical" evidence="6">
    <location>
        <begin position="285"/>
        <end position="303"/>
    </location>
</feature>
<evidence type="ECO:0000259" key="8">
    <source>
        <dbReference type="Pfam" id="PF00924"/>
    </source>
</evidence>
<dbReference type="Pfam" id="PF00924">
    <property type="entry name" value="MS_channel_2nd"/>
    <property type="match status" value="1"/>
</dbReference>
<protein>
    <recommendedName>
        <fullName evidence="8">Mechanosensitive ion channel MscS domain-containing protein</fullName>
    </recommendedName>
</protein>
<keyword evidence="4 6" id="KW-0472">Membrane</keyword>
<sequence>MRLYRLFLLSLFFAVLTFGAVQNEKQEIQDNAIELPKEVEIENAREELAKIQKELSKGNSIWLKSYNSYMAYQESRKSLREVKYRIEQLDRRSFSVERKLESEALQAKQKVLTEQIELLKAQGASPFVSLLKPDEAGELPSITNPFDIITGISYIKRLNSYYKDYVLREEELQELITLMERQVALYKTITRLDPKADYEVELDATLLQVEKFKLALETLVSTAEVYEKRIESTEAKINKEIKDQIYKLLNIGMIVAVLIIISFLFKRVIKRYIVDNERFYMANKIVTFINVTLIIIILLFSYIDNVGYFATVLGFASAGLAIAMRDWFMSLLGWLVIVVGGSIHVGDRVRFVKDGMEYVGDVLDISMQRITLMEDVTLTTLETNRRAGRIVFVPNNYIFTSMIANYSHGSLKTVWDGIDIVITFDSNHKKAAHLVKELCRKYSKGYTDITRKQINKLRDRYSLKNSNVEPRIFTFIEPHGVKISAWYLTNAYATLTLRSTISADIIDAFNAESDITIAYPTQTFYTAPIPPKSPPPMDV</sequence>
<evidence type="ECO:0000256" key="1">
    <source>
        <dbReference type="ARBA" id="ARBA00004370"/>
    </source>
</evidence>
<keyword evidence="7" id="KW-0732">Signal</keyword>
<dbReference type="EMBL" id="DLUI01000082">
    <property type="protein sequence ID" value="DAB38451.1"/>
    <property type="molecule type" value="Genomic_DNA"/>
</dbReference>
<proteinExistence type="predicted"/>
<evidence type="ECO:0000256" key="2">
    <source>
        <dbReference type="ARBA" id="ARBA00022692"/>
    </source>
</evidence>
<dbReference type="SUPFAM" id="SSF50182">
    <property type="entry name" value="Sm-like ribonucleoproteins"/>
    <property type="match status" value="1"/>
</dbReference>
<evidence type="ECO:0000313" key="9">
    <source>
        <dbReference type="EMBL" id="DAB38451.1"/>
    </source>
</evidence>
<feature type="coiled-coil region" evidence="5">
    <location>
        <begin position="216"/>
        <end position="243"/>
    </location>
</feature>
<evidence type="ECO:0000256" key="7">
    <source>
        <dbReference type="SAM" id="SignalP"/>
    </source>
</evidence>
<dbReference type="Gene3D" id="2.30.30.60">
    <property type="match status" value="1"/>
</dbReference>
<feature type="domain" description="Mechanosensitive ion channel MscS" evidence="8">
    <location>
        <begin position="327"/>
        <end position="408"/>
    </location>
</feature>
<reference evidence="9 10" key="1">
    <citation type="journal article" date="2017" name="Front. Microbiol.">
        <title>Comparative Genomic Analysis of the Class Epsilonproteobacteria and Proposed Reclassification to Epsilonbacteraeota (phyl. nov.).</title>
        <authorList>
            <person name="Waite D.W."/>
            <person name="Vanwonterghem I."/>
            <person name="Rinke C."/>
            <person name="Parks D.H."/>
            <person name="Zhang Y."/>
            <person name="Takai K."/>
            <person name="Sievert S.M."/>
            <person name="Simon J."/>
            <person name="Campbell B.J."/>
            <person name="Hanson T.E."/>
            <person name="Woyke T."/>
            <person name="Klotz M.G."/>
            <person name="Hugenholtz P."/>
        </authorList>
    </citation>
    <scope>NUCLEOTIDE SEQUENCE [LARGE SCALE GENOMIC DNA]</scope>
    <source>
        <strain evidence="9">UBA12443</strain>
    </source>
</reference>
<keyword evidence="3 6" id="KW-1133">Transmembrane helix</keyword>
<keyword evidence="5" id="KW-0175">Coiled coil</keyword>
<accession>A0A2D3WAV4</accession>
<dbReference type="PANTHER" id="PTHR30566:SF5">
    <property type="entry name" value="MECHANOSENSITIVE ION CHANNEL PROTEIN 1, MITOCHONDRIAL-RELATED"/>
    <property type="match status" value="1"/>
</dbReference>
<feature type="transmembrane region" description="Helical" evidence="6">
    <location>
        <begin position="245"/>
        <end position="265"/>
    </location>
</feature>
<organism evidence="9 10">
    <name type="scientific">Sulfuricurvum kujiense</name>
    <dbReference type="NCBI Taxonomy" id="148813"/>
    <lineage>
        <taxon>Bacteria</taxon>
        <taxon>Pseudomonadati</taxon>
        <taxon>Campylobacterota</taxon>
        <taxon>Epsilonproteobacteria</taxon>
        <taxon>Campylobacterales</taxon>
        <taxon>Sulfurimonadaceae</taxon>
        <taxon>Sulfuricurvum</taxon>
    </lineage>
</organism>
<dbReference type="AlphaFoldDB" id="A0A2D3WAV4"/>
<comment type="caution">
    <text evidence="9">The sequence shown here is derived from an EMBL/GenBank/DDBJ whole genome shotgun (WGS) entry which is preliminary data.</text>
</comment>
<dbReference type="Proteomes" id="UP000228859">
    <property type="component" value="Unassembled WGS sequence"/>
</dbReference>
<dbReference type="InterPro" id="IPR010920">
    <property type="entry name" value="LSM_dom_sf"/>
</dbReference>
<dbReference type="PANTHER" id="PTHR30566">
    <property type="entry name" value="YNAI-RELATED MECHANOSENSITIVE ION CHANNEL"/>
    <property type="match status" value="1"/>
</dbReference>
<evidence type="ECO:0000256" key="5">
    <source>
        <dbReference type="SAM" id="Coils"/>
    </source>
</evidence>
<dbReference type="RefSeq" id="WP_294893729.1">
    <property type="nucleotide sequence ID" value="NZ_DLUI01000082.1"/>
</dbReference>
<comment type="subcellular location">
    <subcellularLocation>
        <location evidence="1">Membrane</location>
    </subcellularLocation>
</comment>
<keyword evidence="2 6" id="KW-0812">Transmembrane</keyword>